<keyword evidence="6" id="KW-1185">Reference proteome</keyword>
<dbReference type="EMBL" id="BQKI01000081">
    <property type="protein sequence ID" value="GJN29567.1"/>
    <property type="molecule type" value="Genomic_DNA"/>
</dbReference>
<evidence type="ECO:0000256" key="1">
    <source>
        <dbReference type="ARBA" id="ARBA00001968"/>
    </source>
</evidence>
<feature type="region of interest" description="Disordered" evidence="3">
    <location>
        <begin position="106"/>
        <end position="141"/>
    </location>
</feature>
<keyword evidence="2" id="KW-0479">Metal-binding</keyword>
<comment type="caution">
    <text evidence="5">The sequence shown here is derived from an EMBL/GenBank/DDBJ whole genome shotgun (WGS) entry which is preliminary data.</text>
</comment>
<organism evidence="5 6">
    <name type="scientific">Eleusine coracana subsp. coracana</name>
    <dbReference type="NCBI Taxonomy" id="191504"/>
    <lineage>
        <taxon>Eukaryota</taxon>
        <taxon>Viridiplantae</taxon>
        <taxon>Streptophyta</taxon>
        <taxon>Embryophyta</taxon>
        <taxon>Tracheophyta</taxon>
        <taxon>Spermatophyta</taxon>
        <taxon>Magnoliopsida</taxon>
        <taxon>Liliopsida</taxon>
        <taxon>Poales</taxon>
        <taxon>Poaceae</taxon>
        <taxon>PACMAD clade</taxon>
        <taxon>Chloridoideae</taxon>
        <taxon>Cynodonteae</taxon>
        <taxon>Eleusininae</taxon>
        <taxon>Eleusine</taxon>
    </lineage>
</organism>
<reference evidence="5" key="2">
    <citation type="submission" date="2021-12" db="EMBL/GenBank/DDBJ databases">
        <title>Resequencing data analysis of finger millet.</title>
        <authorList>
            <person name="Hatakeyama M."/>
            <person name="Aluri S."/>
            <person name="Balachadran M.T."/>
            <person name="Sivarajan S.R."/>
            <person name="Poveda L."/>
            <person name="Shimizu-Inatsugi R."/>
            <person name="Schlapbach R."/>
            <person name="Sreeman S.M."/>
            <person name="Shimizu K.K."/>
        </authorList>
    </citation>
    <scope>NUCLEOTIDE SEQUENCE</scope>
</reference>
<name>A0AAV5F3A4_ELECO</name>
<feature type="compositionally biased region" description="Pro residues" evidence="3">
    <location>
        <begin position="67"/>
        <end position="81"/>
    </location>
</feature>
<feature type="compositionally biased region" description="Polar residues" evidence="3">
    <location>
        <begin position="1"/>
        <end position="20"/>
    </location>
</feature>
<feature type="compositionally biased region" description="Pro residues" evidence="3">
    <location>
        <begin position="123"/>
        <end position="139"/>
    </location>
</feature>
<dbReference type="GO" id="GO:0046872">
    <property type="term" value="F:metal ion binding"/>
    <property type="evidence" value="ECO:0007669"/>
    <property type="project" value="UniProtKB-KW"/>
</dbReference>
<feature type="domain" description="DDE Tnp4" evidence="4">
    <location>
        <begin position="258"/>
        <end position="385"/>
    </location>
</feature>
<evidence type="ECO:0000313" key="5">
    <source>
        <dbReference type="EMBL" id="GJN29567.1"/>
    </source>
</evidence>
<dbReference type="AlphaFoldDB" id="A0AAV5F3A4"/>
<feature type="region of interest" description="Disordered" evidence="3">
    <location>
        <begin position="1"/>
        <end position="29"/>
    </location>
</feature>
<evidence type="ECO:0000313" key="6">
    <source>
        <dbReference type="Proteomes" id="UP001054889"/>
    </source>
</evidence>
<evidence type="ECO:0000256" key="3">
    <source>
        <dbReference type="SAM" id="MobiDB-lite"/>
    </source>
</evidence>
<feature type="region of interest" description="Disordered" evidence="3">
    <location>
        <begin position="55"/>
        <end position="88"/>
    </location>
</feature>
<protein>
    <recommendedName>
        <fullName evidence="4">DDE Tnp4 domain-containing protein</fullName>
    </recommendedName>
</protein>
<dbReference type="Proteomes" id="UP001054889">
    <property type="component" value="Unassembled WGS sequence"/>
</dbReference>
<accession>A0AAV5F3A4</accession>
<gene>
    <name evidence="5" type="primary">gb17800</name>
    <name evidence="5" type="ORF">PR202_gb17800</name>
</gene>
<proteinExistence type="predicted"/>
<evidence type="ECO:0000259" key="4">
    <source>
        <dbReference type="Pfam" id="PF13359"/>
    </source>
</evidence>
<dbReference type="Pfam" id="PF13359">
    <property type="entry name" value="DDE_Tnp_4"/>
    <property type="match status" value="1"/>
</dbReference>
<reference evidence="5" key="1">
    <citation type="journal article" date="2018" name="DNA Res.">
        <title>Multiple hybrid de novo genome assembly of finger millet, an orphan allotetraploid crop.</title>
        <authorList>
            <person name="Hatakeyama M."/>
            <person name="Aluri S."/>
            <person name="Balachadran M.T."/>
            <person name="Sivarajan S.R."/>
            <person name="Patrignani A."/>
            <person name="Gruter S."/>
            <person name="Poveda L."/>
            <person name="Shimizu-Inatsugi R."/>
            <person name="Baeten J."/>
            <person name="Francoijs K.J."/>
            <person name="Nataraja K.N."/>
            <person name="Reddy Y.A.N."/>
            <person name="Phadnis S."/>
            <person name="Ravikumar R.L."/>
            <person name="Schlapbach R."/>
            <person name="Sreeman S.M."/>
            <person name="Shimizu K.K."/>
        </authorList>
    </citation>
    <scope>NUCLEOTIDE SEQUENCE</scope>
</reference>
<comment type="cofactor">
    <cofactor evidence="1">
        <name>a divalent metal cation</name>
        <dbReference type="ChEBI" id="CHEBI:60240"/>
    </cofactor>
</comment>
<sequence>MNANFSGNGLISRQIKQAQTGDGDRARRHRRRVTAIASLPSEIVLLLPYFATPTAQPPHHHHHHARPPLPMTPPPARAPPPPHHHHSAAAAAAALLLLDPSSALPAATSARKRKRRRRDDDAPPAPPQQQQPLPLPPTSPDHFPLAFRVSAPTFHFLAGLLDPLLSHPSLPSPVLLALALARLASGLPYPALAGFFRVPPSAARAASRRLRRVLLANFRFWLAFPTEPTAVASSSSTRPSCRGALGCVRFAGPEGPLAAQIVAGSSSRVLSLAAGFRGDRTDLEVLRLSSLYQEVEQGSVLHSGQYLVGDGGGYPLLPWVMVPFPRLVVPGSPEAEFNRAHKAMCRPVRRAVRSLMGWGAIARLREEDSPRAAVACIGTCAMLHNVLLTREDYSALAPEEEEEAETDLGGMQRQGDGTYAAAEGLDVDGRALAMRSALAATMRDLGAPD</sequence>
<dbReference type="InterPro" id="IPR027806">
    <property type="entry name" value="HARBI1_dom"/>
</dbReference>
<evidence type="ECO:0000256" key="2">
    <source>
        <dbReference type="ARBA" id="ARBA00022723"/>
    </source>
</evidence>